<feature type="compositionally biased region" description="Basic and acidic residues" evidence="1">
    <location>
        <begin position="12"/>
        <end position="25"/>
    </location>
</feature>
<feature type="compositionally biased region" description="Polar residues" evidence="1">
    <location>
        <begin position="57"/>
        <end position="75"/>
    </location>
</feature>
<keyword evidence="3" id="KW-1185">Reference proteome</keyword>
<protein>
    <submittedName>
        <fullName evidence="2">Uncharacterized protein</fullName>
    </submittedName>
</protein>
<dbReference type="Proteomes" id="UP000010367">
    <property type="component" value="Chromosome"/>
</dbReference>
<sequence>MFSLDNGASKGPHMDKRIEVAKEQPESTGPSRKSTSPTTQTTSDPKLAELKQKYLEQKSQQPTATQPALTENQQRLAALKQQSAPTSPPRPTPKPPSAPSSPSPS</sequence>
<dbReference type="HOGENOM" id="CLU_2233781_0_0_3"/>
<feature type="compositionally biased region" description="Low complexity" evidence="1">
    <location>
        <begin position="34"/>
        <end position="43"/>
    </location>
</feature>
<dbReference type="AlphaFoldDB" id="K9TMR3"/>
<name>K9TMR3_9CYAN</name>
<gene>
    <name evidence="2" type="ORF">Oscil6304_4294</name>
</gene>
<evidence type="ECO:0000313" key="3">
    <source>
        <dbReference type="Proteomes" id="UP000010367"/>
    </source>
</evidence>
<dbReference type="KEGG" id="oac:Oscil6304_4294"/>
<dbReference type="InParanoid" id="K9TMR3"/>
<dbReference type="EMBL" id="CP003607">
    <property type="protein sequence ID" value="AFY83820.1"/>
    <property type="molecule type" value="Genomic_DNA"/>
</dbReference>
<evidence type="ECO:0000256" key="1">
    <source>
        <dbReference type="SAM" id="MobiDB-lite"/>
    </source>
</evidence>
<organism evidence="2 3">
    <name type="scientific">Oscillatoria acuminata PCC 6304</name>
    <dbReference type="NCBI Taxonomy" id="56110"/>
    <lineage>
        <taxon>Bacteria</taxon>
        <taxon>Bacillati</taxon>
        <taxon>Cyanobacteriota</taxon>
        <taxon>Cyanophyceae</taxon>
        <taxon>Oscillatoriophycideae</taxon>
        <taxon>Oscillatoriales</taxon>
        <taxon>Oscillatoriaceae</taxon>
        <taxon>Oscillatoria</taxon>
    </lineage>
</organism>
<reference evidence="2 3" key="1">
    <citation type="submission" date="2012-06" db="EMBL/GenBank/DDBJ databases">
        <title>Finished chromosome of genome of Oscillatoria acuminata PCC 6304.</title>
        <authorList>
            <consortium name="US DOE Joint Genome Institute"/>
            <person name="Gugger M."/>
            <person name="Coursin T."/>
            <person name="Rippka R."/>
            <person name="Tandeau De Marsac N."/>
            <person name="Huntemann M."/>
            <person name="Wei C.-L."/>
            <person name="Han J."/>
            <person name="Detter J.C."/>
            <person name="Han C."/>
            <person name="Tapia R."/>
            <person name="Davenport K."/>
            <person name="Daligault H."/>
            <person name="Erkkila T."/>
            <person name="Gu W."/>
            <person name="Munk A.C.C."/>
            <person name="Teshima H."/>
            <person name="Xu Y."/>
            <person name="Chain P."/>
            <person name="Chen A."/>
            <person name="Krypides N."/>
            <person name="Mavromatis K."/>
            <person name="Markowitz V."/>
            <person name="Szeto E."/>
            <person name="Ivanova N."/>
            <person name="Mikhailova N."/>
            <person name="Ovchinnikova G."/>
            <person name="Pagani I."/>
            <person name="Pati A."/>
            <person name="Goodwin L."/>
            <person name="Peters L."/>
            <person name="Pitluck S."/>
            <person name="Woyke T."/>
            <person name="Kerfeld C."/>
        </authorList>
    </citation>
    <scope>NUCLEOTIDE SEQUENCE [LARGE SCALE GENOMIC DNA]</scope>
    <source>
        <strain evidence="2 3">PCC 6304</strain>
    </source>
</reference>
<accession>K9TMR3</accession>
<evidence type="ECO:0000313" key="2">
    <source>
        <dbReference type="EMBL" id="AFY83820.1"/>
    </source>
</evidence>
<feature type="compositionally biased region" description="Basic and acidic residues" evidence="1">
    <location>
        <begin position="46"/>
        <end position="56"/>
    </location>
</feature>
<proteinExistence type="predicted"/>
<feature type="region of interest" description="Disordered" evidence="1">
    <location>
        <begin position="1"/>
        <end position="105"/>
    </location>
</feature>
<feature type="compositionally biased region" description="Pro residues" evidence="1">
    <location>
        <begin position="86"/>
        <end position="105"/>
    </location>
</feature>